<evidence type="ECO:0000256" key="2">
    <source>
        <dbReference type="ARBA" id="ARBA00006472"/>
    </source>
</evidence>
<evidence type="ECO:0000256" key="6">
    <source>
        <dbReference type="SAM" id="MobiDB-lite"/>
    </source>
</evidence>
<feature type="region of interest" description="Disordered" evidence="6">
    <location>
        <begin position="166"/>
        <end position="206"/>
    </location>
</feature>
<protein>
    <recommendedName>
        <fullName evidence="3">4a-hydroxytetrahydrobiopterin dehydratase</fullName>
        <ecNumber evidence="3">4.2.1.96</ecNumber>
    </recommendedName>
    <alternativeName>
        <fullName evidence="5">4-alpha-hydroxy-tetrahydropterin dehydratase</fullName>
    </alternativeName>
</protein>
<dbReference type="InterPro" id="IPR001533">
    <property type="entry name" value="Pterin_deHydtase"/>
</dbReference>
<evidence type="ECO:0000313" key="8">
    <source>
        <dbReference type="Proteomes" id="UP001642501"/>
    </source>
</evidence>
<reference evidence="7 8" key="1">
    <citation type="submission" date="2024-01" db="EMBL/GenBank/DDBJ databases">
        <authorList>
            <person name="Allen C."/>
            <person name="Tagirdzhanova G."/>
        </authorList>
    </citation>
    <scope>NUCLEOTIDE SEQUENCE [LARGE SCALE GENOMIC DNA]</scope>
    <source>
        <strain evidence="7 8">CBS 573.63</strain>
    </source>
</reference>
<dbReference type="PANTHER" id="PTHR12599:SF0">
    <property type="entry name" value="PTERIN-4-ALPHA-CARBINOLAMINE DEHYDRATASE"/>
    <property type="match status" value="1"/>
</dbReference>
<evidence type="ECO:0000256" key="5">
    <source>
        <dbReference type="ARBA" id="ARBA00030497"/>
    </source>
</evidence>
<evidence type="ECO:0000313" key="7">
    <source>
        <dbReference type="EMBL" id="CAK7263098.1"/>
    </source>
</evidence>
<evidence type="ECO:0000256" key="1">
    <source>
        <dbReference type="ARBA" id="ARBA00001554"/>
    </source>
</evidence>
<gene>
    <name evidence="7" type="ORF">SEPCBS57363_000395</name>
</gene>
<feature type="compositionally biased region" description="Polar residues" evidence="6">
    <location>
        <begin position="166"/>
        <end position="184"/>
    </location>
</feature>
<organism evidence="7 8">
    <name type="scientific">Sporothrix epigloea</name>
    <dbReference type="NCBI Taxonomy" id="1892477"/>
    <lineage>
        <taxon>Eukaryota</taxon>
        <taxon>Fungi</taxon>
        <taxon>Dikarya</taxon>
        <taxon>Ascomycota</taxon>
        <taxon>Pezizomycotina</taxon>
        <taxon>Sordariomycetes</taxon>
        <taxon>Sordariomycetidae</taxon>
        <taxon>Ophiostomatales</taxon>
        <taxon>Ophiostomataceae</taxon>
        <taxon>Sporothrix</taxon>
    </lineage>
</organism>
<comment type="catalytic activity">
    <reaction evidence="1">
        <text>(4aS,6R)-4a-hydroxy-L-erythro-5,6,7,8-tetrahydrobiopterin = (6R)-L-erythro-6,7-dihydrobiopterin + H2O</text>
        <dbReference type="Rhea" id="RHEA:11920"/>
        <dbReference type="ChEBI" id="CHEBI:15377"/>
        <dbReference type="ChEBI" id="CHEBI:15642"/>
        <dbReference type="ChEBI" id="CHEBI:43120"/>
        <dbReference type="EC" id="4.2.1.96"/>
    </reaction>
</comment>
<dbReference type="Pfam" id="PF01329">
    <property type="entry name" value="Pterin_4a"/>
    <property type="match status" value="1"/>
</dbReference>
<dbReference type="PANTHER" id="PTHR12599">
    <property type="entry name" value="PTERIN-4-ALPHA-CARBINOLAMINE DEHYDRATASE"/>
    <property type="match status" value="1"/>
</dbReference>
<dbReference type="EC" id="4.2.1.96" evidence="3"/>
<accession>A0ABP0D602</accession>
<comment type="similarity">
    <text evidence="2">Belongs to the pterin-4-alpha-carbinolamine dehydratase family.</text>
</comment>
<dbReference type="Proteomes" id="UP001642501">
    <property type="component" value="Unassembled WGS sequence"/>
</dbReference>
<keyword evidence="8" id="KW-1185">Reference proteome</keyword>
<name>A0ABP0D602_9PEZI</name>
<proteinExistence type="inferred from homology"/>
<dbReference type="EMBL" id="CAWUOM010000003">
    <property type="protein sequence ID" value="CAK7263098.1"/>
    <property type="molecule type" value="Genomic_DNA"/>
</dbReference>
<evidence type="ECO:0000256" key="4">
    <source>
        <dbReference type="ARBA" id="ARBA00023239"/>
    </source>
</evidence>
<dbReference type="InterPro" id="IPR036428">
    <property type="entry name" value="PCD_sf"/>
</dbReference>
<dbReference type="SUPFAM" id="SSF55248">
    <property type="entry name" value="PCD-like"/>
    <property type="match status" value="1"/>
</dbReference>
<keyword evidence="4" id="KW-0456">Lyase</keyword>
<sequence>MLEAGRAVAKRAVTLSSATTQGLLVRTSAVPASWRQLSSTSRVGLQQPHVHIVAKSEDDKQAVRSGVEQLLAGRWSLTANGQAIERSFKFINFTKTWDFMTSVALQCKLNNHHPEWSNVYNTTYIRWTTHHSGPGLTQKDIALAEMCDKLGRAFGAEDGMVTATKVQPQPASTGNTGSSLQDLANSAADVGDCDCSAPDARQSNSP</sequence>
<dbReference type="Gene3D" id="3.30.1360.20">
    <property type="entry name" value="Transcriptional coactivator/pterin dehydratase"/>
    <property type="match status" value="1"/>
</dbReference>
<evidence type="ECO:0000256" key="3">
    <source>
        <dbReference type="ARBA" id="ARBA00013252"/>
    </source>
</evidence>
<comment type="caution">
    <text evidence="7">The sequence shown here is derived from an EMBL/GenBank/DDBJ whole genome shotgun (WGS) entry which is preliminary data.</text>
</comment>